<dbReference type="Gene3D" id="3.30.1490.20">
    <property type="entry name" value="ATP-grasp fold, A domain"/>
    <property type="match status" value="1"/>
</dbReference>
<keyword evidence="1" id="KW-0547">Nucleotide-binding</keyword>
<evidence type="ECO:0000256" key="1">
    <source>
        <dbReference type="PROSITE-ProRule" id="PRU00409"/>
    </source>
</evidence>
<sequence>MTTLLLATFALLPEGEPGGDLLVAELAARGVDARWACWDDPAVDWAAADLVAVRSTWDYHRRCADFLDWARAVEKGTPLLNGAEVFAWNADKAYLAGIADRVPVVPTSLLDDRTLVAGLGAAIDRFGPVVVKARTGASGVGVVQAERTDDQRLSGLTAGPWIVQPLVESVRTRGETSVFVLGGAAVSQVDKLPGAGEIRVHEEYGGVSRPVPLADEPAAVAVAAMGEVSALLGVELDYGRVDLMELDGRLVVSELELIEPGLYLDVLPGNAGPYADLVAARASG</sequence>
<dbReference type="RefSeq" id="WP_344146770.1">
    <property type="nucleotide sequence ID" value="NZ_BAAAQR010000001.1"/>
</dbReference>
<feature type="domain" description="ATP-grasp" evidence="2">
    <location>
        <begin position="94"/>
        <end position="275"/>
    </location>
</feature>
<protein>
    <recommendedName>
        <fullName evidence="2">ATP-grasp domain-containing protein</fullName>
    </recommendedName>
</protein>
<comment type="caution">
    <text evidence="3">The sequence shown here is derived from an EMBL/GenBank/DDBJ whole genome shotgun (WGS) entry which is preliminary data.</text>
</comment>
<dbReference type="PANTHER" id="PTHR39217">
    <property type="match status" value="1"/>
</dbReference>
<keyword evidence="4" id="KW-1185">Reference proteome</keyword>
<reference evidence="4" key="1">
    <citation type="journal article" date="2019" name="Int. J. Syst. Evol. Microbiol.">
        <title>The Global Catalogue of Microorganisms (GCM) 10K type strain sequencing project: providing services to taxonomists for standard genome sequencing and annotation.</title>
        <authorList>
            <consortium name="The Broad Institute Genomics Platform"/>
            <consortium name="The Broad Institute Genome Sequencing Center for Infectious Disease"/>
            <person name="Wu L."/>
            <person name="Ma J."/>
        </authorList>
    </citation>
    <scope>NUCLEOTIDE SEQUENCE [LARGE SCALE GENOMIC DNA]</scope>
    <source>
        <strain evidence="4">JCM 16022</strain>
    </source>
</reference>
<name>A0ABP5L0D4_9ACTN</name>
<dbReference type="PROSITE" id="PS50975">
    <property type="entry name" value="ATP_GRASP"/>
    <property type="match status" value="1"/>
</dbReference>
<keyword evidence="1" id="KW-0067">ATP-binding</keyword>
<dbReference type="Gene3D" id="3.40.50.20">
    <property type="match status" value="1"/>
</dbReference>
<evidence type="ECO:0000313" key="3">
    <source>
        <dbReference type="EMBL" id="GAA2137165.1"/>
    </source>
</evidence>
<dbReference type="Proteomes" id="UP001501771">
    <property type="component" value="Unassembled WGS sequence"/>
</dbReference>
<organism evidence="3 4">
    <name type="scientific">Nocardioides koreensis</name>
    <dbReference type="NCBI Taxonomy" id="433651"/>
    <lineage>
        <taxon>Bacteria</taxon>
        <taxon>Bacillati</taxon>
        <taxon>Actinomycetota</taxon>
        <taxon>Actinomycetes</taxon>
        <taxon>Propionibacteriales</taxon>
        <taxon>Nocardioidaceae</taxon>
        <taxon>Nocardioides</taxon>
    </lineage>
</organism>
<evidence type="ECO:0000313" key="4">
    <source>
        <dbReference type="Proteomes" id="UP001501771"/>
    </source>
</evidence>
<gene>
    <name evidence="3" type="ORF">GCM10009844_03990</name>
</gene>
<dbReference type="InterPro" id="IPR013815">
    <property type="entry name" value="ATP_grasp_subdomain_1"/>
</dbReference>
<dbReference type="Pfam" id="PF08443">
    <property type="entry name" value="RimK"/>
    <property type="match status" value="1"/>
</dbReference>
<dbReference type="Gene3D" id="3.30.470.20">
    <property type="entry name" value="ATP-grasp fold, B domain"/>
    <property type="match status" value="1"/>
</dbReference>
<dbReference type="EMBL" id="BAAAQR010000001">
    <property type="protein sequence ID" value="GAA2137165.1"/>
    <property type="molecule type" value="Genomic_DNA"/>
</dbReference>
<dbReference type="PANTHER" id="PTHR39217:SF1">
    <property type="entry name" value="GLUTATHIONE SYNTHETASE"/>
    <property type="match status" value="1"/>
</dbReference>
<dbReference type="SUPFAM" id="SSF56059">
    <property type="entry name" value="Glutathione synthetase ATP-binding domain-like"/>
    <property type="match status" value="1"/>
</dbReference>
<dbReference type="InterPro" id="IPR053191">
    <property type="entry name" value="DcsG_Biosynth_Enzyme"/>
</dbReference>
<accession>A0ABP5L0D4</accession>
<dbReference type="InterPro" id="IPR013651">
    <property type="entry name" value="ATP-grasp_RimK-type"/>
</dbReference>
<proteinExistence type="predicted"/>
<dbReference type="InterPro" id="IPR011761">
    <property type="entry name" value="ATP-grasp"/>
</dbReference>
<evidence type="ECO:0000259" key="2">
    <source>
        <dbReference type="PROSITE" id="PS50975"/>
    </source>
</evidence>